<dbReference type="Pfam" id="PF03544">
    <property type="entry name" value="TonB_C"/>
    <property type="match status" value="1"/>
</dbReference>
<protein>
    <recommendedName>
        <fullName evidence="10">Protein TonB</fullName>
    </recommendedName>
</protein>
<keyword evidence="7 10" id="KW-0653">Protein transport</keyword>
<evidence type="ECO:0000313" key="14">
    <source>
        <dbReference type="Proteomes" id="UP001176960"/>
    </source>
</evidence>
<dbReference type="NCBIfam" id="TIGR01352">
    <property type="entry name" value="tonB_Cterm"/>
    <property type="match status" value="1"/>
</dbReference>
<dbReference type="PRINTS" id="PR01374">
    <property type="entry name" value="TONBPROTEIN"/>
</dbReference>
<dbReference type="GO" id="GO:0005886">
    <property type="term" value="C:plasma membrane"/>
    <property type="evidence" value="ECO:0007669"/>
    <property type="project" value="UniProtKB-SubCell"/>
</dbReference>
<feature type="domain" description="TonB C-terminal" evidence="12">
    <location>
        <begin position="131"/>
        <end position="225"/>
    </location>
</feature>
<dbReference type="InterPro" id="IPR003538">
    <property type="entry name" value="TonB"/>
</dbReference>
<dbReference type="AlphaFoldDB" id="A0AA35UU71"/>
<name>A0AA35UU71_9PROT</name>
<feature type="region of interest" description="Disordered" evidence="11">
    <location>
        <begin position="51"/>
        <end position="136"/>
    </location>
</feature>
<dbReference type="SUPFAM" id="SSF74653">
    <property type="entry name" value="TolA/TonB C-terminal domain"/>
    <property type="match status" value="1"/>
</dbReference>
<evidence type="ECO:0000256" key="11">
    <source>
        <dbReference type="SAM" id="MobiDB-lite"/>
    </source>
</evidence>
<comment type="similarity">
    <text evidence="2 10">Belongs to the TonB family.</text>
</comment>
<dbReference type="EMBL" id="CATKSH010000036">
    <property type="protein sequence ID" value="CAI9122188.1"/>
    <property type="molecule type" value="Genomic_DNA"/>
</dbReference>
<organism evidence="13 14">
    <name type="scientific">Brytella acorum</name>
    <dbReference type="NCBI Taxonomy" id="2959299"/>
    <lineage>
        <taxon>Bacteria</taxon>
        <taxon>Pseudomonadati</taxon>
        <taxon>Pseudomonadota</taxon>
        <taxon>Alphaproteobacteria</taxon>
        <taxon>Acetobacterales</taxon>
        <taxon>Acetobacteraceae</taxon>
        <taxon>Brytella</taxon>
    </lineage>
</organism>
<evidence type="ECO:0000256" key="4">
    <source>
        <dbReference type="ARBA" id="ARBA00022475"/>
    </source>
</evidence>
<dbReference type="InterPro" id="IPR006260">
    <property type="entry name" value="TonB/TolA_C"/>
</dbReference>
<dbReference type="RefSeq" id="WP_289842093.1">
    <property type="nucleotide sequence ID" value="NZ_CATKSH010000036.1"/>
</dbReference>
<dbReference type="Gene3D" id="3.30.1150.10">
    <property type="match status" value="1"/>
</dbReference>
<evidence type="ECO:0000256" key="2">
    <source>
        <dbReference type="ARBA" id="ARBA00006555"/>
    </source>
</evidence>
<evidence type="ECO:0000256" key="7">
    <source>
        <dbReference type="ARBA" id="ARBA00022927"/>
    </source>
</evidence>
<evidence type="ECO:0000256" key="1">
    <source>
        <dbReference type="ARBA" id="ARBA00004383"/>
    </source>
</evidence>
<keyword evidence="14" id="KW-1185">Reference proteome</keyword>
<dbReference type="Proteomes" id="UP001176960">
    <property type="component" value="Unassembled WGS sequence"/>
</dbReference>
<reference evidence="13" key="1">
    <citation type="submission" date="2023-03" db="EMBL/GenBank/DDBJ databases">
        <authorList>
            <person name="Cleenwerck I."/>
        </authorList>
    </citation>
    <scope>NUCLEOTIDE SEQUENCE</scope>
    <source>
        <strain evidence="13">LMG 32879</strain>
    </source>
</reference>
<evidence type="ECO:0000256" key="3">
    <source>
        <dbReference type="ARBA" id="ARBA00022448"/>
    </source>
</evidence>
<keyword evidence="4 10" id="KW-1003">Cell membrane</keyword>
<gene>
    <name evidence="13" type="ORF">LMG32879_003048</name>
</gene>
<keyword evidence="9 10" id="KW-0472">Membrane</keyword>
<feature type="transmembrane region" description="Helical" evidence="10">
    <location>
        <begin position="12"/>
        <end position="32"/>
    </location>
</feature>
<accession>A0AA35UU71</accession>
<evidence type="ECO:0000256" key="9">
    <source>
        <dbReference type="ARBA" id="ARBA00023136"/>
    </source>
</evidence>
<evidence type="ECO:0000256" key="5">
    <source>
        <dbReference type="ARBA" id="ARBA00022519"/>
    </source>
</evidence>
<comment type="subcellular location">
    <subcellularLocation>
        <location evidence="1 10">Cell inner membrane</location>
        <topology evidence="1 10">Single-pass membrane protein</topology>
        <orientation evidence="1 10">Periplasmic side</orientation>
    </subcellularLocation>
</comment>
<evidence type="ECO:0000256" key="8">
    <source>
        <dbReference type="ARBA" id="ARBA00022989"/>
    </source>
</evidence>
<keyword evidence="10" id="KW-0735">Signal-anchor</keyword>
<dbReference type="GO" id="GO:0015891">
    <property type="term" value="P:siderophore transport"/>
    <property type="evidence" value="ECO:0007669"/>
    <property type="project" value="InterPro"/>
</dbReference>
<sequence length="225" mass="24097">MNYAEQQRSPTKYIVGIAIAVIFHIVVIYALLNGLGAAIVQHLRPPIKTQIITEPKKPPPPPPPPPPPQMVTPPPPYIPPPKIQIQPPPQKHVIKQVTHEKPPTPQPPATAEHISTEPPSHPGPPSPAVADHSAGASPINGAKPIFPEEMLEENREGSVTVACDIGTDGRTSNCSVVNSSGGHAFVEAAMDFLRRARYQPAVTNGQPVVEHHHVLHINFALGDGD</sequence>
<comment type="caution">
    <text evidence="13">The sequence shown here is derived from an EMBL/GenBank/DDBJ whole genome shotgun (WGS) entry which is preliminary data.</text>
</comment>
<comment type="function">
    <text evidence="10">Interacts with outer membrane receptor proteins that carry out high-affinity binding and energy dependent uptake into the periplasmic space of specific substrates. It could act to transduce energy from the cytoplasmic membrane to specific energy-requiring processes in the outer membrane, resulting in the release into the periplasm of ligands bound by these outer membrane proteins.</text>
</comment>
<dbReference type="GO" id="GO:0031992">
    <property type="term" value="F:energy transducer activity"/>
    <property type="evidence" value="ECO:0007669"/>
    <property type="project" value="InterPro"/>
</dbReference>
<keyword evidence="5 10" id="KW-0997">Cell inner membrane</keyword>
<keyword evidence="6 10" id="KW-0812">Transmembrane</keyword>
<dbReference type="InterPro" id="IPR037682">
    <property type="entry name" value="TonB_C"/>
</dbReference>
<dbReference type="GO" id="GO:0055085">
    <property type="term" value="P:transmembrane transport"/>
    <property type="evidence" value="ECO:0007669"/>
    <property type="project" value="InterPro"/>
</dbReference>
<feature type="compositionally biased region" description="Pro residues" evidence="11">
    <location>
        <begin position="58"/>
        <end position="90"/>
    </location>
</feature>
<proteinExistence type="inferred from homology"/>
<evidence type="ECO:0000313" key="13">
    <source>
        <dbReference type="EMBL" id="CAI9122188.1"/>
    </source>
</evidence>
<evidence type="ECO:0000256" key="10">
    <source>
        <dbReference type="RuleBase" id="RU362123"/>
    </source>
</evidence>
<evidence type="ECO:0000256" key="6">
    <source>
        <dbReference type="ARBA" id="ARBA00022692"/>
    </source>
</evidence>
<keyword evidence="3 10" id="KW-0813">Transport</keyword>
<evidence type="ECO:0000259" key="12">
    <source>
        <dbReference type="PROSITE" id="PS52015"/>
    </source>
</evidence>
<dbReference type="InterPro" id="IPR051045">
    <property type="entry name" value="TonB-dependent_transducer"/>
</dbReference>
<dbReference type="GO" id="GO:0015031">
    <property type="term" value="P:protein transport"/>
    <property type="evidence" value="ECO:0007669"/>
    <property type="project" value="UniProtKB-UniRule"/>
</dbReference>
<dbReference type="PROSITE" id="PS52015">
    <property type="entry name" value="TONB_CTD"/>
    <property type="match status" value="1"/>
</dbReference>
<dbReference type="GO" id="GO:0030288">
    <property type="term" value="C:outer membrane-bounded periplasmic space"/>
    <property type="evidence" value="ECO:0007669"/>
    <property type="project" value="InterPro"/>
</dbReference>
<dbReference type="PANTHER" id="PTHR33446">
    <property type="entry name" value="PROTEIN TONB-RELATED"/>
    <property type="match status" value="1"/>
</dbReference>
<keyword evidence="8 10" id="KW-1133">Transmembrane helix</keyword>